<dbReference type="EMBL" id="AJLS01000063">
    <property type="protein sequence ID" value="EKN68803.1"/>
    <property type="molecule type" value="Genomic_DNA"/>
</dbReference>
<evidence type="ECO:0000313" key="2">
    <source>
        <dbReference type="Proteomes" id="UP000006316"/>
    </source>
</evidence>
<dbReference type="RefSeq" id="WP_007085444.1">
    <property type="nucleotide sequence ID" value="NZ_AJLS01000063.1"/>
</dbReference>
<proteinExistence type="predicted"/>
<sequence>MEDKSKIPLTAAEMSGLWTQFMNDSLAVCVNRYFLETVNDEEVRPIIEFTIHTAKRNITIMQDIFKKDDFPIPMGFTDQDVNPKAPKLFSDTFVLTYLRHMSILAMQASGGVLGLVTRPDVVTFHKSVLNAGVELQDLTRNLLLKQGTYIKPPYITTPDAVEFVKQTHYLSGFWGKKRAVTSVEISHLFFNVKTNAIGKALITGFAQIAKDKEVKQFFVKGMKLAQDHIDIFSNFLKEEGLPVPMSWDANVSDCTSSIFSDKLLMFHIAAMNASGIGNYAMAMAASPRRDIALKYASLIPEVSLYAEDGAKIMIKKGWLEEPPQADDRQELIQGH</sequence>
<dbReference type="OrthoDB" id="1675670at2"/>
<dbReference type="AlphaFoldDB" id="K6DKW6"/>
<comment type="caution">
    <text evidence="1">The sequence shown here is derived from an EMBL/GenBank/DDBJ whole genome shotgun (WGS) entry which is preliminary data.</text>
</comment>
<dbReference type="Pfam" id="PF11553">
    <property type="entry name" value="DUF3231"/>
    <property type="match status" value="2"/>
</dbReference>
<name>K6DKW6_9BACI</name>
<dbReference type="STRING" id="1117379.BABA_12151"/>
<dbReference type="Proteomes" id="UP000006316">
    <property type="component" value="Unassembled WGS sequence"/>
</dbReference>
<protein>
    <recommendedName>
        <fullName evidence="3">DUF3231 family protein</fullName>
    </recommendedName>
</protein>
<dbReference type="InterPro" id="IPR021617">
    <property type="entry name" value="DUF3231"/>
</dbReference>
<gene>
    <name evidence="1" type="ORF">BABA_12151</name>
</gene>
<accession>K6DKW6</accession>
<reference evidence="1 2" key="1">
    <citation type="journal article" date="2012" name="Front. Microbiol.">
        <title>Redundancy and modularity in membrane-associated dissimilatory nitrate reduction in Bacillus.</title>
        <authorList>
            <person name="Heylen K."/>
            <person name="Keltjens J."/>
        </authorList>
    </citation>
    <scope>NUCLEOTIDE SEQUENCE [LARGE SCALE GENOMIC DNA]</scope>
    <source>
        <strain evidence="2">LMG 21833T</strain>
    </source>
</reference>
<dbReference type="PATRIC" id="fig|1117379.3.peg.2531"/>
<dbReference type="eggNOG" id="ENOG502Z85B">
    <property type="taxonomic scope" value="Bacteria"/>
</dbReference>
<dbReference type="Gene3D" id="1.20.1260.10">
    <property type="match status" value="2"/>
</dbReference>
<dbReference type="InterPro" id="IPR012347">
    <property type="entry name" value="Ferritin-like"/>
</dbReference>
<organism evidence="1 2">
    <name type="scientific">Neobacillus bataviensis LMG 21833</name>
    <dbReference type="NCBI Taxonomy" id="1117379"/>
    <lineage>
        <taxon>Bacteria</taxon>
        <taxon>Bacillati</taxon>
        <taxon>Bacillota</taxon>
        <taxon>Bacilli</taxon>
        <taxon>Bacillales</taxon>
        <taxon>Bacillaceae</taxon>
        <taxon>Neobacillus</taxon>
    </lineage>
</organism>
<evidence type="ECO:0000313" key="1">
    <source>
        <dbReference type="EMBL" id="EKN68803.1"/>
    </source>
</evidence>
<keyword evidence="2" id="KW-1185">Reference proteome</keyword>
<evidence type="ECO:0008006" key="3">
    <source>
        <dbReference type="Google" id="ProtNLM"/>
    </source>
</evidence>